<evidence type="ECO:0000313" key="4">
    <source>
        <dbReference type="EMBL" id="KAK7253903.1"/>
    </source>
</evidence>
<feature type="region of interest" description="Disordered" evidence="2">
    <location>
        <begin position="380"/>
        <end position="470"/>
    </location>
</feature>
<dbReference type="PROSITE" id="PS00018">
    <property type="entry name" value="EF_HAND_1"/>
    <property type="match status" value="2"/>
</dbReference>
<name>A0ABR1GDE8_AURAN</name>
<evidence type="ECO:0000256" key="2">
    <source>
        <dbReference type="SAM" id="MobiDB-lite"/>
    </source>
</evidence>
<feature type="domain" description="EF-hand" evidence="3">
    <location>
        <begin position="308"/>
        <end position="343"/>
    </location>
</feature>
<protein>
    <recommendedName>
        <fullName evidence="3">EF-hand domain-containing protein</fullName>
    </recommendedName>
</protein>
<sequence>MADGDLAAAAAAMLKKDADDDDHVSVGSGLSSDEEDAAPRKPAGGASQSEERKRLIAEKMSRIGGAKGGSAFAPPARRRLDAPDATTSSMAAAADELRKALGGEGDDDEPPSPAKSKRSSLGSPAARASPTRDLTADTLDKAARTLLGEKTDATSEALNRAARTLSPTKELDGSRRSSPTKGLEAAARRVASPTPPDVEADLERAARALSTPDDLLEAAARKLAEEEKKRGGGTDDDDVAAAAVALAEAEPDAPRVVSWAAGDVVDAKFRGAWAPATVLGAAKESSKKGAGYDVRYDDGGVVERNGPRTRDQLLAAFKDADADGSGVVDRGEFRALLEDAGLVVDETRATAALGGDGDAGEHAGVEKLAAEVQRRVKAAGAGCALTVRRSSPGPSTAASRRAFGKAASAPTLRAAARPTRTSSPSRSRTRRATATPSSPSSPTPPPRRSGGWRAGRARSRRRAWDRLRKAARADAKKATLDASALKKHLGTLKLPLYAPGFGVGGEQDKTGNPDAAPSPGQAAAVVRRCLDPSGDGAVTLAEFAAFAFWPPRPAPDVKRAELVDGLGKLGCGLLPDEQRALVDALDGGGDGVTGLGELQAFLGEPVDEPSARARGARGAPRADDGGGCSRVALEARPARGAEDAAELRLRLRRAGDREAGLLRAWRAALARETEAKAAAKRAELDAQAKLREARKMLGAALRRTQECERLLDADAAKPADRPPPPPKTGRKRGVAGSGSSKIDVWHFGGEAT</sequence>
<gene>
    <name evidence="4" type="ORF">SO694_0000338</name>
</gene>
<proteinExistence type="predicted"/>
<dbReference type="InterPro" id="IPR018247">
    <property type="entry name" value="EF_Hand_1_Ca_BS"/>
</dbReference>
<feature type="compositionally biased region" description="Basic and acidic residues" evidence="2">
    <location>
        <begin position="711"/>
        <end position="720"/>
    </location>
</feature>
<feature type="compositionally biased region" description="Low complexity" evidence="2">
    <location>
        <begin position="406"/>
        <end position="438"/>
    </location>
</feature>
<dbReference type="CDD" id="cd04508">
    <property type="entry name" value="Tudor_SF"/>
    <property type="match status" value="1"/>
</dbReference>
<dbReference type="SUPFAM" id="SSF47473">
    <property type="entry name" value="EF-hand"/>
    <property type="match status" value="1"/>
</dbReference>
<feature type="compositionally biased region" description="Basic and acidic residues" evidence="2">
    <location>
        <begin position="219"/>
        <end position="233"/>
    </location>
</feature>
<feature type="compositionally biased region" description="Low complexity" evidence="2">
    <location>
        <begin position="83"/>
        <end position="94"/>
    </location>
</feature>
<accession>A0ABR1GDE8</accession>
<feature type="compositionally biased region" description="Basic and acidic residues" evidence="2">
    <location>
        <begin position="49"/>
        <end position="61"/>
    </location>
</feature>
<dbReference type="SMART" id="SM00054">
    <property type="entry name" value="EFh"/>
    <property type="match status" value="1"/>
</dbReference>
<dbReference type="InterPro" id="IPR011992">
    <property type="entry name" value="EF-hand-dom_pair"/>
</dbReference>
<comment type="caution">
    <text evidence="4">The sequence shown here is derived from an EMBL/GenBank/DDBJ whole genome shotgun (WGS) entry which is preliminary data.</text>
</comment>
<organism evidence="4 5">
    <name type="scientific">Aureococcus anophagefferens</name>
    <name type="common">Harmful bloom alga</name>
    <dbReference type="NCBI Taxonomy" id="44056"/>
    <lineage>
        <taxon>Eukaryota</taxon>
        <taxon>Sar</taxon>
        <taxon>Stramenopiles</taxon>
        <taxon>Ochrophyta</taxon>
        <taxon>Pelagophyceae</taxon>
        <taxon>Pelagomonadales</taxon>
        <taxon>Pelagomonadaceae</taxon>
        <taxon>Aureococcus</taxon>
    </lineage>
</organism>
<keyword evidence="5" id="KW-1185">Reference proteome</keyword>
<evidence type="ECO:0000256" key="1">
    <source>
        <dbReference type="ARBA" id="ARBA00022837"/>
    </source>
</evidence>
<dbReference type="Proteomes" id="UP001363151">
    <property type="component" value="Unassembled WGS sequence"/>
</dbReference>
<feature type="region of interest" description="Disordered" evidence="2">
    <location>
        <begin position="608"/>
        <end position="628"/>
    </location>
</feature>
<dbReference type="PROSITE" id="PS50222">
    <property type="entry name" value="EF_HAND_2"/>
    <property type="match status" value="1"/>
</dbReference>
<feature type="region of interest" description="Disordered" evidence="2">
    <location>
        <begin position="14"/>
        <end position="236"/>
    </location>
</feature>
<dbReference type="Gene3D" id="1.10.238.10">
    <property type="entry name" value="EF-hand"/>
    <property type="match status" value="1"/>
</dbReference>
<evidence type="ECO:0000259" key="3">
    <source>
        <dbReference type="PROSITE" id="PS50222"/>
    </source>
</evidence>
<feature type="compositionally biased region" description="Polar residues" evidence="2">
    <location>
        <begin position="388"/>
        <end position="398"/>
    </location>
</feature>
<dbReference type="Pfam" id="PF13202">
    <property type="entry name" value="EF-hand_5"/>
    <property type="match status" value="1"/>
</dbReference>
<reference evidence="4 5" key="1">
    <citation type="submission" date="2024-03" db="EMBL/GenBank/DDBJ databases">
        <title>Aureococcus anophagefferens CCMP1851 and Kratosvirus quantuckense: Draft genome of a second virus-susceptible host strain in the model system.</title>
        <authorList>
            <person name="Chase E."/>
            <person name="Truchon A.R."/>
            <person name="Schepens W."/>
            <person name="Wilhelm S.W."/>
        </authorList>
    </citation>
    <scope>NUCLEOTIDE SEQUENCE [LARGE SCALE GENOMIC DNA]</scope>
    <source>
        <strain evidence="4 5">CCMP1851</strain>
    </source>
</reference>
<dbReference type="InterPro" id="IPR002048">
    <property type="entry name" value="EF_hand_dom"/>
</dbReference>
<keyword evidence="1" id="KW-0106">Calcium</keyword>
<feature type="compositionally biased region" description="Basic and acidic residues" evidence="2">
    <location>
        <begin position="134"/>
        <end position="153"/>
    </location>
</feature>
<dbReference type="EMBL" id="JBBJCI010000033">
    <property type="protein sequence ID" value="KAK7253903.1"/>
    <property type="molecule type" value="Genomic_DNA"/>
</dbReference>
<evidence type="ECO:0000313" key="5">
    <source>
        <dbReference type="Proteomes" id="UP001363151"/>
    </source>
</evidence>
<feature type="region of interest" description="Disordered" evidence="2">
    <location>
        <begin position="711"/>
        <end position="752"/>
    </location>
</feature>